<name>A0A328U1M3_9BACL</name>
<reference evidence="3 4" key="1">
    <citation type="submission" date="2018-06" db="EMBL/GenBank/DDBJ databases">
        <title>Paenibacillus montanisoli sp. nov., isolated from mountain area soil.</title>
        <authorList>
            <person name="Wu M."/>
        </authorList>
    </citation>
    <scope>NUCLEOTIDE SEQUENCE [LARGE SCALE GENOMIC DNA]</scope>
    <source>
        <strain evidence="3 4">RA17</strain>
    </source>
</reference>
<organism evidence="3 4">
    <name type="scientific">Paenibacillus montanisoli</name>
    <dbReference type="NCBI Taxonomy" id="2081970"/>
    <lineage>
        <taxon>Bacteria</taxon>
        <taxon>Bacillati</taxon>
        <taxon>Bacillota</taxon>
        <taxon>Bacilli</taxon>
        <taxon>Bacillales</taxon>
        <taxon>Paenibacillaceae</taxon>
        <taxon>Paenibacillus</taxon>
    </lineage>
</organism>
<gene>
    <name evidence="3" type="ORF">DL346_15090</name>
</gene>
<keyword evidence="3" id="KW-0449">Lipoprotein</keyword>
<dbReference type="OrthoDB" id="2381329at2"/>
<dbReference type="GO" id="GO:0030435">
    <property type="term" value="P:sporulation resulting in formation of a cellular spore"/>
    <property type="evidence" value="ECO:0007669"/>
    <property type="project" value="InterPro"/>
</dbReference>
<evidence type="ECO:0000256" key="2">
    <source>
        <dbReference type="SAM" id="SignalP"/>
    </source>
</evidence>
<feature type="region of interest" description="Disordered" evidence="1">
    <location>
        <begin position="24"/>
        <end position="53"/>
    </location>
</feature>
<proteinExistence type="predicted"/>
<accession>A0A328U1M3</accession>
<feature type="compositionally biased region" description="Basic and acidic residues" evidence="1">
    <location>
        <begin position="162"/>
        <end position="181"/>
    </location>
</feature>
<feature type="chain" id="PRO_5038731215" evidence="2">
    <location>
        <begin position="23"/>
        <end position="181"/>
    </location>
</feature>
<evidence type="ECO:0000313" key="4">
    <source>
        <dbReference type="Proteomes" id="UP000249260"/>
    </source>
</evidence>
<feature type="signal peptide" evidence="2">
    <location>
        <begin position="1"/>
        <end position="22"/>
    </location>
</feature>
<keyword evidence="2" id="KW-0732">Signal</keyword>
<feature type="compositionally biased region" description="Polar residues" evidence="1">
    <location>
        <begin position="38"/>
        <end position="53"/>
    </location>
</feature>
<dbReference type="NCBIfam" id="TIGR02898">
    <property type="entry name" value="spore_YhcN_YlaJ"/>
    <property type="match status" value="1"/>
</dbReference>
<dbReference type="Proteomes" id="UP000249260">
    <property type="component" value="Unassembled WGS sequence"/>
</dbReference>
<evidence type="ECO:0000256" key="1">
    <source>
        <dbReference type="SAM" id="MobiDB-lite"/>
    </source>
</evidence>
<dbReference type="Pfam" id="PF09580">
    <property type="entry name" value="Spore_YhcN_YlaJ"/>
    <property type="match status" value="1"/>
</dbReference>
<dbReference type="EMBL" id="QLUW01000002">
    <property type="protein sequence ID" value="RAP76677.1"/>
    <property type="molecule type" value="Genomic_DNA"/>
</dbReference>
<comment type="caution">
    <text evidence="3">The sequence shown here is derived from an EMBL/GenBank/DDBJ whole genome shotgun (WGS) entry which is preliminary data.</text>
</comment>
<dbReference type="InterPro" id="IPR019076">
    <property type="entry name" value="Spore_lipoprot_YhcN/YlaJ-like"/>
</dbReference>
<dbReference type="InterPro" id="IPR014247">
    <property type="entry name" value="Spore_lipoprot_YhcN/YlaJ"/>
</dbReference>
<dbReference type="PROSITE" id="PS51257">
    <property type="entry name" value="PROKAR_LIPOPROTEIN"/>
    <property type="match status" value="1"/>
</dbReference>
<dbReference type="RefSeq" id="WP_112882892.1">
    <property type="nucleotide sequence ID" value="NZ_QLUW01000002.1"/>
</dbReference>
<sequence>MGKWLVPAMILCLLATGCNTVARNETSPSPQNDKRVRVQQSAPQKKQISNPTQVADRLEKLARDVPGVKNAHCVVFKNTAIVGIDVAGNLERSRVGTIKYAVAEAFRKDPYGIDAIVTADMDLASRLKEVQADWRRGRPIAGFAEEMADIIGRIVPQIPRDVQPEQPDHAKTDKQKLNQRL</sequence>
<keyword evidence="4" id="KW-1185">Reference proteome</keyword>
<evidence type="ECO:0000313" key="3">
    <source>
        <dbReference type="EMBL" id="RAP76677.1"/>
    </source>
</evidence>
<protein>
    <submittedName>
        <fullName evidence="3">YhcN/YlaJ family sporulation lipoprotein</fullName>
    </submittedName>
</protein>
<feature type="region of interest" description="Disordered" evidence="1">
    <location>
        <begin position="159"/>
        <end position="181"/>
    </location>
</feature>
<dbReference type="AlphaFoldDB" id="A0A328U1M3"/>